<feature type="region of interest" description="Disordered" evidence="6">
    <location>
        <begin position="17"/>
        <end position="46"/>
    </location>
</feature>
<dbReference type="EnsemblMetazoa" id="AALFPA23_016692.R24358">
    <property type="protein sequence ID" value="AALFPA23_016692.P24358"/>
    <property type="gene ID" value="AALFPA23_016692"/>
</dbReference>
<dbReference type="EnsemblMetazoa" id="AALFPA23_016692.R24355">
    <property type="protein sequence ID" value="AALFPA23_016692.P24355"/>
    <property type="gene ID" value="AALFPA23_016692"/>
</dbReference>
<dbReference type="GeneID" id="109404267"/>
<evidence type="ECO:0000313" key="9">
    <source>
        <dbReference type="Proteomes" id="UP000069940"/>
    </source>
</evidence>
<dbReference type="RefSeq" id="XP_029735772.2">
    <property type="nucleotide sequence ID" value="XM_029879912.2"/>
</dbReference>
<reference evidence="9" key="1">
    <citation type="journal article" date="2015" name="Proc. Natl. Acad. Sci. U.S.A.">
        <title>Genome sequence of the Asian Tiger mosquito, Aedes albopictus, reveals insights into its biology, genetics, and evolution.</title>
        <authorList>
            <person name="Chen X.G."/>
            <person name="Jiang X."/>
            <person name="Gu J."/>
            <person name="Xu M."/>
            <person name="Wu Y."/>
            <person name="Deng Y."/>
            <person name="Zhang C."/>
            <person name="Bonizzoni M."/>
            <person name="Dermauw W."/>
            <person name="Vontas J."/>
            <person name="Armbruster P."/>
            <person name="Huang X."/>
            <person name="Yang Y."/>
            <person name="Zhang H."/>
            <person name="He W."/>
            <person name="Peng H."/>
            <person name="Liu Y."/>
            <person name="Wu K."/>
            <person name="Chen J."/>
            <person name="Lirakis M."/>
            <person name="Topalis P."/>
            <person name="Van Leeuwen T."/>
            <person name="Hall A.B."/>
            <person name="Jiang X."/>
            <person name="Thorpe C."/>
            <person name="Mueller R.L."/>
            <person name="Sun C."/>
            <person name="Waterhouse R.M."/>
            <person name="Yan G."/>
            <person name="Tu Z.J."/>
            <person name="Fang X."/>
            <person name="James A.A."/>
        </authorList>
    </citation>
    <scope>NUCLEOTIDE SEQUENCE [LARGE SCALE GENOMIC DNA]</scope>
    <source>
        <strain evidence="9">Foshan</strain>
    </source>
</reference>
<dbReference type="EnsemblMetazoa" id="AALFPA23_016692.R24354">
    <property type="protein sequence ID" value="AALFPA23_016692.P24354"/>
    <property type="gene ID" value="AALFPA23_016692"/>
</dbReference>
<feature type="compositionally biased region" description="Basic and acidic residues" evidence="6">
    <location>
        <begin position="1012"/>
        <end position="1021"/>
    </location>
</feature>
<keyword evidence="4" id="KW-0862">Zinc</keyword>
<evidence type="ECO:0000256" key="5">
    <source>
        <dbReference type="PROSITE-ProRule" id="PRU00042"/>
    </source>
</evidence>
<evidence type="ECO:0000256" key="3">
    <source>
        <dbReference type="ARBA" id="ARBA00022771"/>
    </source>
</evidence>
<dbReference type="PROSITE" id="PS00028">
    <property type="entry name" value="ZINC_FINGER_C2H2_1"/>
    <property type="match status" value="4"/>
</dbReference>
<reference evidence="8" key="2">
    <citation type="submission" date="2025-05" db="UniProtKB">
        <authorList>
            <consortium name="EnsemblMetazoa"/>
        </authorList>
    </citation>
    <scope>IDENTIFICATION</scope>
    <source>
        <strain evidence="8">Foshan</strain>
    </source>
</reference>
<keyword evidence="3 5" id="KW-0863">Zinc-finger</keyword>
<keyword evidence="9" id="KW-1185">Reference proteome</keyword>
<dbReference type="Pfam" id="PF12874">
    <property type="entry name" value="zf-met"/>
    <property type="match status" value="1"/>
</dbReference>
<feature type="compositionally biased region" description="Low complexity" evidence="6">
    <location>
        <begin position="761"/>
        <end position="774"/>
    </location>
</feature>
<feature type="domain" description="C2H2-type" evidence="7">
    <location>
        <begin position="402"/>
        <end position="429"/>
    </location>
</feature>
<protein>
    <recommendedName>
        <fullName evidence="7">C2H2-type domain-containing protein</fullName>
    </recommendedName>
</protein>
<sequence length="1120" mass="122073">MYGRSGPAKMAPVKVYGSTTTTTIQQQQHQHQQQHHQQQQQQSTMQMNAVRKINSLLQSGAVSVTGIPGNQPRMIQKKPINNQTSVSITTTNSYVSKQQKCYVCGDNAGVNATLLTEASTTTSQTEFTSKIAKIVGEGYMVIIGTDDVVCRRCITLFNQMDKLETDLEHVRHTLTNYIHRKYNILDDDPGITPPPAKIQKLGGTSAALSQYSVKSMNDSGQDMNELSRKTNTSGMSDLNNSSMDIENQLLNMFEKPQQQIVTQQLQPQQQQQMQTINNGANIVSSTAQPMQSTATIRRNPIKMYKCMSCDFKTQDLTQFQPHYEQCKANTSQQLATPTATATTTTSSAYRCKLCKKIFASVALLKQHNAQEHQHPVQQQQQQPTEIKIIDQQGPGTTITQLYACNMCTYKTPDKQNYDDHLRKHIKLKPFKCRVCLMRFETREQASIHAKNHQPDYFKCGICNVTFNKRELLMKHLETHENVKKHPTVQKHTTITTAVPQHQPQQQVQQQQIIHQQPPQPQIHIKSEVPVVNQVADSSTQKLLQATIDEALRDTIGETIDAKSIQFHSCNTCSLTFLNEKLYSQHMKMHTGPGGGGAQTPISSSQTIGGTSVTTSKKMVSQHAAALNNGGGGQELHGKLLAPGSTSGTSGGMTTSHSNTISDGDLESIFEKIHSDKNDMNTGDNLVITSQDNASGNITYSITLAQQGQGGAAAQGQTTSYVQQQSADGMDSKMVVQNQIQQQASVGIDMPTLDQGDDHHQQQQQANQSQSKQESMNMPVSMPSLDDDGDQSQNSQNSNAEGGVPMELEGMQDADGQQIKFILNENGQLLQLDNHILTTDADGNQILVQGTDSEHIQQLLQSVGVVMQGGEGLGDGETLQMIGGDGQTGQMILVQGADGQEQLIDASLLNADGNIVIQQSQEGELNAEGTHITTQDGLQIPVSVAFATSGEVDQEGNLTVMAGGDGGEQQIQLHLQQHAGEGDEQQHIEDAEGQQAILTESGHIILHAQEQAGDEHHQKQDGSDENSQNASVSAGVTGSTTTTGSTAAGNGTSATTTTASNPPEQELFNFDELIQPQVVIKQQPKESLSEERKQVEDDPTNKTDQNADTGNVDEKNAEKNE</sequence>
<dbReference type="Proteomes" id="UP000069940">
    <property type="component" value="Unassembled WGS sequence"/>
</dbReference>
<feature type="compositionally biased region" description="Low complexity" evidence="6">
    <location>
        <begin position="25"/>
        <end position="42"/>
    </location>
</feature>
<feature type="region of interest" description="Disordered" evidence="6">
    <location>
        <begin position="590"/>
        <end position="610"/>
    </location>
</feature>
<evidence type="ECO:0000256" key="6">
    <source>
        <dbReference type="SAM" id="MobiDB-lite"/>
    </source>
</evidence>
<dbReference type="InterPro" id="IPR013087">
    <property type="entry name" value="Znf_C2H2_type"/>
</dbReference>
<dbReference type="Pfam" id="PF00096">
    <property type="entry name" value="zf-C2H2"/>
    <property type="match status" value="1"/>
</dbReference>
<name>A0ABM1ZAS9_AEDAL</name>
<dbReference type="SUPFAM" id="SSF57667">
    <property type="entry name" value="beta-beta-alpha zinc fingers"/>
    <property type="match status" value="1"/>
</dbReference>
<organism evidence="8 9">
    <name type="scientific">Aedes albopictus</name>
    <name type="common">Asian tiger mosquito</name>
    <name type="synonym">Stegomyia albopicta</name>
    <dbReference type="NCBI Taxonomy" id="7160"/>
    <lineage>
        <taxon>Eukaryota</taxon>
        <taxon>Metazoa</taxon>
        <taxon>Ecdysozoa</taxon>
        <taxon>Arthropoda</taxon>
        <taxon>Hexapoda</taxon>
        <taxon>Insecta</taxon>
        <taxon>Pterygota</taxon>
        <taxon>Neoptera</taxon>
        <taxon>Endopterygota</taxon>
        <taxon>Diptera</taxon>
        <taxon>Nematocera</taxon>
        <taxon>Culicoidea</taxon>
        <taxon>Culicidae</taxon>
        <taxon>Culicinae</taxon>
        <taxon>Aedini</taxon>
        <taxon>Aedes</taxon>
        <taxon>Stegomyia</taxon>
    </lineage>
</organism>
<dbReference type="PANTHER" id="PTHR24379">
    <property type="entry name" value="KRAB AND ZINC FINGER DOMAIN-CONTAINING"/>
    <property type="match status" value="1"/>
</dbReference>
<evidence type="ECO:0000313" key="8">
    <source>
        <dbReference type="EnsemblMetazoa" id="AALFPA23_016692.P24355"/>
    </source>
</evidence>
<dbReference type="PROSITE" id="PS50157">
    <property type="entry name" value="ZINC_FINGER_C2H2_2"/>
    <property type="match status" value="4"/>
</dbReference>
<keyword evidence="2" id="KW-0677">Repeat</keyword>
<feature type="compositionally biased region" description="Polar residues" evidence="6">
    <location>
        <begin position="599"/>
        <end position="610"/>
    </location>
</feature>
<feature type="compositionally biased region" description="Basic and acidic residues" evidence="6">
    <location>
        <begin position="1111"/>
        <end position="1120"/>
    </location>
</feature>
<proteinExistence type="predicted"/>
<evidence type="ECO:0000256" key="4">
    <source>
        <dbReference type="ARBA" id="ARBA00022833"/>
    </source>
</evidence>
<evidence type="ECO:0000256" key="2">
    <source>
        <dbReference type="ARBA" id="ARBA00022737"/>
    </source>
</evidence>
<evidence type="ECO:0000256" key="1">
    <source>
        <dbReference type="ARBA" id="ARBA00022723"/>
    </source>
</evidence>
<feature type="region of interest" description="Disordered" evidence="6">
    <location>
        <begin position="1010"/>
        <end position="1120"/>
    </location>
</feature>
<feature type="compositionally biased region" description="Basic and acidic residues" evidence="6">
    <location>
        <begin position="1082"/>
        <end position="1100"/>
    </location>
</feature>
<dbReference type="InterPro" id="IPR036236">
    <property type="entry name" value="Znf_C2H2_sf"/>
</dbReference>
<feature type="compositionally biased region" description="Low complexity" evidence="6">
    <location>
        <begin position="1029"/>
        <end position="1060"/>
    </location>
</feature>
<keyword evidence="1" id="KW-0479">Metal-binding</keyword>
<feature type="region of interest" description="Disordered" evidence="6">
    <location>
        <begin position="749"/>
        <end position="806"/>
    </location>
</feature>
<accession>A0ABM1ZAS9</accession>
<dbReference type="Gene3D" id="3.30.160.60">
    <property type="entry name" value="Classic Zinc Finger"/>
    <property type="match status" value="2"/>
</dbReference>
<feature type="domain" description="C2H2-type" evidence="7">
    <location>
        <begin position="567"/>
        <end position="594"/>
    </location>
</feature>
<dbReference type="RefSeq" id="XP_029735774.2">
    <property type="nucleotide sequence ID" value="XM_029879914.2"/>
</dbReference>
<dbReference type="PANTHER" id="PTHR24379:SF121">
    <property type="entry name" value="C2H2-TYPE DOMAIN-CONTAINING PROTEIN"/>
    <property type="match status" value="1"/>
</dbReference>
<dbReference type="SMART" id="SM00355">
    <property type="entry name" value="ZnF_C2H2"/>
    <property type="match status" value="6"/>
</dbReference>
<dbReference type="RefSeq" id="XP_029735773.2">
    <property type="nucleotide sequence ID" value="XM_029879913.2"/>
</dbReference>
<feature type="domain" description="C2H2-type" evidence="7">
    <location>
        <begin position="457"/>
        <end position="484"/>
    </location>
</feature>
<evidence type="ECO:0000259" key="7">
    <source>
        <dbReference type="PROSITE" id="PS50157"/>
    </source>
</evidence>
<feature type="domain" description="C2H2-type" evidence="7">
    <location>
        <begin position="349"/>
        <end position="379"/>
    </location>
</feature>